<comment type="caution">
    <text evidence="1">The sequence shown here is derived from an EMBL/GenBank/DDBJ whole genome shotgun (WGS) entry which is preliminary data.</text>
</comment>
<organism evidence="1">
    <name type="scientific">marine sediment metagenome</name>
    <dbReference type="NCBI Taxonomy" id="412755"/>
    <lineage>
        <taxon>unclassified sequences</taxon>
        <taxon>metagenomes</taxon>
        <taxon>ecological metagenomes</taxon>
    </lineage>
</organism>
<proteinExistence type="predicted"/>
<accession>X0YIJ1</accession>
<gene>
    <name evidence="1" type="ORF">S01H1_78608</name>
</gene>
<dbReference type="EMBL" id="BARS01052914">
    <property type="protein sequence ID" value="GAG46952.1"/>
    <property type="molecule type" value="Genomic_DNA"/>
</dbReference>
<dbReference type="AlphaFoldDB" id="X0YIJ1"/>
<reference evidence="1" key="1">
    <citation type="journal article" date="2014" name="Front. Microbiol.">
        <title>High frequency of phylogenetically diverse reductive dehalogenase-homologous genes in deep subseafloor sedimentary metagenomes.</title>
        <authorList>
            <person name="Kawai M."/>
            <person name="Futagami T."/>
            <person name="Toyoda A."/>
            <person name="Takaki Y."/>
            <person name="Nishi S."/>
            <person name="Hori S."/>
            <person name="Arai W."/>
            <person name="Tsubouchi T."/>
            <person name="Morono Y."/>
            <person name="Uchiyama I."/>
            <person name="Ito T."/>
            <person name="Fujiyama A."/>
            <person name="Inagaki F."/>
            <person name="Takami H."/>
        </authorList>
    </citation>
    <scope>NUCLEOTIDE SEQUENCE</scope>
    <source>
        <strain evidence="1">Expedition CK06-06</strain>
    </source>
</reference>
<name>X0YIJ1_9ZZZZ</name>
<sequence>MHFATIAIKIFPHSNKAIFLTKNDDIYSNLFLLNGSQISIKDGALSIGSGRA</sequence>
<evidence type="ECO:0000313" key="1">
    <source>
        <dbReference type="EMBL" id="GAG46952.1"/>
    </source>
</evidence>
<protein>
    <submittedName>
        <fullName evidence="1">Uncharacterized protein</fullName>
    </submittedName>
</protein>
<feature type="non-terminal residue" evidence="1">
    <location>
        <position position="52"/>
    </location>
</feature>